<dbReference type="HOGENOM" id="CLU_079417_0_0_1"/>
<evidence type="ECO:0000313" key="4">
    <source>
        <dbReference type="Proteomes" id="UP000054549"/>
    </source>
</evidence>
<evidence type="ECO:0000259" key="2">
    <source>
        <dbReference type="Pfam" id="PF01814"/>
    </source>
</evidence>
<feature type="domain" description="Hemerythrin-like" evidence="2">
    <location>
        <begin position="13"/>
        <end position="130"/>
    </location>
</feature>
<dbReference type="InterPro" id="IPR012312">
    <property type="entry name" value="Hemerythrin-like"/>
</dbReference>
<dbReference type="AlphaFoldDB" id="A0A0C2SEU6"/>
<dbReference type="Gene3D" id="1.20.120.520">
    <property type="entry name" value="nmb1532 protein domain like"/>
    <property type="match status" value="1"/>
</dbReference>
<dbReference type="PANTHER" id="PTHR35585:SF1">
    <property type="entry name" value="HHE DOMAIN PROTEIN (AFU_ORTHOLOGUE AFUA_4G00730)"/>
    <property type="match status" value="1"/>
</dbReference>
<sequence length="206" mass="23690">MATASQQNESLMDAVKRDHAEISSYYHEYRKSGANLDAKERWANQLIWEIARHAAGEEIVVYPLFEKHLGQQGHDMAERDRRDHQAVKDRLYRLEKMSVGSGDYDQLMDETMSVLDEHVKTEESHDLPLLEQQLGTEKSKSEAVSFRRTKQFVPTRPHPRAPTKPPFETVVGLLTAPLDKLKDAFSKFPTEEMLEQAKKEQSLPSK</sequence>
<dbReference type="Pfam" id="PF01814">
    <property type="entry name" value="Hemerythrin"/>
    <property type="match status" value="1"/>
</dbReference>
<dbReference type="InParanoid" id="A0A0C2SEU6"/>
<gene>
    <name evidence="3" type="ORF">M378DRAFT_109196</name>
</gene>
<keyword evidence="4" id="KW-1185">Reference proteome</keyword>
<dbReference type="PANTHER" id="PTHR35585">
    <property type="entry name" value="HHE DOMAIN PROTEIN (AFU_ORTHOLOGUE AFUA_4G00730)"/>
    <property type="match status" value="1"/>
</dbReference>
<protein>
    <recommendedName>
        <fullName evidence="2">Hemerythrin-like domain-containing protein</fullName>
    </recommendedName>
</protein>
<feature type="region of interest" description="Disordered" evidence="1">
    <location>
        <begin position="138"/>
        <end position="168"/>
    </location>
</feature>
<dbReference type="OrthoDB" id="9983919at2759"/>
<dbReference type="Proteomes" id="UP000054549">
    <property type="component" value="Unassembled WGS sequence"/>
</dbReference>
<name>A0A0C2SEU6_AMAMK</name>
<evidence type="ECO:0000313" key="3">
    <source>
        <dbReference type="EMBL" id="KIL61565.1"/>
    </source>
</evidence>
<proteinExistence type="predicted"/>
<dbReference type="EMBL" id="KN818282">
    <property type="protein sequence ID" value="KIL61565.1"/>
    <property type="molecule type" value="Genomic_DNA"/>
</dbReference>
<accession>A0A0C2SEU6</accession>
<dbReference type="STRING" id="946122.A0A0C2SEU6"/>
<reference evidence="3 4" key="1">
    <citation type="submission" date="2014-04" db="EMBL/GenBank/DDBJ databases">
        <title>Evolutionary Origins and Diversification of the Mycorrhizal Mutualists.</title>
        <authorList>
            <consortium name="DOE Joint Genome Institute"/>
            <consortium name="Mycorrhizal Genomics Consortium"/>
            <person name="Kohler A."/>
            <person name="Kuo A."/>
            <person name="Nagy L.G."/>
            <person name="Floudas D."/>
            <person name="Copeland A."/>
            <person name="Barry K.W."/>
            <person name="Cichocki N."/>
            <person name="Veneault-Fourrey C."/>
            <person name="LaButti K."/>
            <person name="Lindquist E.A."/>
            <person name="Lipzen A."/>
            <person name="Lundell T."/>
            <person name="Morin E."/>
            <person name="Murat C."/>
            <person name="Riley R."/>
            <person name="Ohm R."/>
            <person name="Sun H."/>
            <person name="Tunlid A."/>
            <person name="Henrissat B."/>
            <person name="Grigoriev I.V."/>
            <person name="Hibbett D.S."/>
            <person name="Martin F."/>
        </authorList>
    </citation>
    <scope>NUCLEOTIDE SEQUENCE [LARGE SCALE GENOMIC DNA]</scope>
    <source>
        <strain evidence="3 4">Koide BX008</strain>
    </source>
</reference>
<organism evidence="3 4">
    <name type="scientific">Amanita muscaria (strain Koide BX008)</name>
    <dbReference type="NCBI Taxonomy" id="946122"/>
    <lineage>
        <taxon>Eukaryota</taxon>
        <taxon>Fungi</taxon>
        <taxon>Dikarya</taxon>
        <taxon>Basidiomycota</taxon>
        <taxon>Agaricomycotina</taxon>
        <taxon>Agaricomycetes</taxon>
        <taxon>Agaricomycetidae</taxon>
        <taxon>Agaricales</taxon>
        <taxon>Pluteineae</taxon>
        <taxon>Amanitaceae</taxon>
        <taxon>Amanita</taxon>
    </lineage>
</organism>
<evidence type="ECO:0000256" key="1">
    <source>
        <dbReference type="SAM" id="MobiDB-lite"/>
    </source>
</evidence>